<protein>
    <submittedName>
        <fullName evidence="3">Uncharacterized protein</fullName>
    </submittedName>
</protein>
<organism evidence="2 3">
    <name type="scientific">Panagrolaimus davidi</name>
    <dbReference type="NCBI Taxonomy" id="227884"/>
    <lineage>
        <taxon>Eukaryota</taxon>
        <taxon>Metazoa</taxon>
        <taxon>Ecdysozoa</taxon>
        <taxon>Nematoda</taxon>
        <taxon>Chromadorea</taxon>
        <taxon>Rhabditida</taxon>
        <taxon>Tylenchina</taxon>
        <taxon>Panagrolaimomorpha</taxon>
        <taxon>Panagrolaimoidea</taxon>
        <taxon>Panagrolaimidae</taxon>
        <taxon>Panagrolaimus</taxon>
    </lineage>
</organism>
<dbReference type="Proteomes" id="UP000887578">
    <property type="component" value="Unplaced"/>
</dbReference>
<sequence length="202" mass="23566">MLTFLGAASSSIFRGKCWRQLTKYKNANLLVVQIAPNAFMELSIDDGRTNARCTNEACKPLNVLYRVKDKRVVDDPRLRHHDLCPKEIKTADEIRRQQFCREFLLKISARSVPPEFHEFENMFKAAFGEACFTEIYGTPKEQKKFQNRIYTAYNSKVEREKMEQILKEIDDFNPDDLNDEANIIGREEDEEETESTDAQLNE</sequence>
<reference evidence="3" key="1">
    <citation type="submission" date="2022-11" db="UniProtKB">
        <authorList>
            <consortium name="WormBaseParasite"/>
        </authorList>
    </citation>
    <scope>IDENTIFICATION</scope>
</reference>
<evidence type="ECO:0000313" key="3">
    <source>
        <dbReference type="WBParaSite" id="PDA_v2.g6306.t1"/>
    </source>
</evidence>
<dbReference type="WBParaSite" id="PDA_v2.g6306.t1">
    <property type="protein sequence ID" value="PDA_v2.g6306.t1"/>
    <property type="gene ID" value="PDA_v2.g6306"/>
</dbReference>
<feature type="region of interest" description="Disordered" evidence="1">
    <location>
        <begin position="171"/>
        <end position="202"/>
    </location>
</feature>
<keyword evidence="2" id="KW-1185">Reference proteome</keyword>
<name>A0A914QRF3_9BILA</name>
<proteinExistence type="predicted"/>
<accession>A0A914QRF3</accession>
<dbReference type="AlphaFoldDB" id="A0A914QRF3"/>
<evidence type="ECO:0000256" key="1">
    <source>
        <dbReference type="SAM" id="MobiDB-lite"/>
    </source>
</evidence>
<evidence type="ECO:0000313" key="2">
    <source>
        <dbReference type="Proteomes" id="UP000887578"/>
    </source>
</evidence>